<dbReference type="PROSITE" id="PS51718">
    <property type="entry name" value="G_DYNAMIN_2"/>
    <property type="match status" value="1"/>
</dbReference>
<dbReference type="EMBL" id="JAODAN010000005">
    <property type="protein sequence ID" value="KAK1924195.1"/>
    <property type="molecule type" value="Genomic_DNA"/>
</dbReference>
<dbReference type="Proteomes" id="UP001182556">
    <property type="component" value="Unassembled WGS sequence"/>
</dbReference>
<keyword evidence="2" id="KW-0342">GTP-binding</keyword>
<evidence type="ECO:0000256" key="2">
    <source>
        <dbReference type="ARBA" id="ARBA00023134"/>
    </source>
</evidence>
<evidence type="ECO:0000256" key="3">
    <source>
        <dbReference type="SAM" id="MobiDB-lite"/>
    </source>
</evidence>
<dbReference type="GO" id="GO:0005874">
    <property type="term" value="C:microtubule"/>
    <property type="evidence" value="ECO:0007669"/>
    <property type="project" value="TreeGrafter"/>
</dbReference>
<feature type="domain" description="Dynamin-type G" evidence="5">
    <location>
        <begin position="44"/>
        <end position="362"/>
    </location>
</feature>
<dbReference type="InterPro" id="IPR030381">
    <property type="entry name" value="G_DYNAMIN_dom"/>
</dbReference>
<dbReference type="InterPro" id="IPR003130">
    <property type="entry name" value="GED"/>
</dbReference>
<reference evidence="6" key="1">
    <citation type="submission" date="2023-02" db="EMBL/GenBank/DDBJ databases">
        <title>Identification and recombinant expression of a fungal hydrolase from Papiliotrema laurentii that hydrolyzes apple cutin and clears colloidal polyester polyurethane.</title>
        <authorList>
            <consortium name="DOE Joint Genome Institute"/>
            <person name="Roman V.A."/>
            <person name="Bojanowski C."/>
            <person name="Crable B.R."/>
            <person name="Wagner D.N."/>
            <person name="Hung C.S."/>
            <person name="Nadeau L.J."/>
            <person name="Schratz L."/>
            <person name="Haridas S."/>
            <person name="Pangilinan J."/>
            <person name="Lipzen A."/>
            <person name="Na H."/>
            <person name="Yan M."/>
            <person name="Ng V."/>
            <person name="Grigoriev I.V."/>
            <person name="Spatafora J.W."/>
            <person name="Barlow D."/>
            <person name="Biffinger J."/>
            <person name="Kelley-Loughnane N."/>
            <person name="Varaljay V.A."/>
            <person name="Crookes-Goodson W.J."/>
        </authorList>
    </citation>
    <scope>NUCLEOTIDE SEQUENCE</scope>
    <source>
        <strain evidence="6">5307AH</strain>
    </source>
</reference>
<dbReference type="GO" id="GO:0003924">
    <property type="term" value="F:GTPase activity"/>
    <property type="evidence" value="ECO:0007669"/>
    <property type="project" value="InterPro"/>
</dbReference>
<dbReference type="Gene3D" id="1.20.120.1240">
    <property type="entry name" value="Dynamin, middle domain"/>
    <property type="match status" value="1"/>
</dbReference>
<dbReference type="GO" id="GO:0008017">
    <property type="term" value="F:microtubule binding"/>
    <property type="evidence" value="ECO:0007669"/>
    <property type="project" value="TreeGrafter"/>
</dbReference>
<dbReference type="InterPro" id="IPR020850">
    <property type="entry name" value="GED_dom"/>
</dbReference>
<name>A0AAD9D1C7_PAPLA</name>
<dbReference type="AlphaFoldDB" id="A0AAD9D1C7"/>
<dbReference type="GO" id="GO:0005886">
    <property type="term" value="C:plasma membrane"/>
    <property type="evidence" value="ECO:0007669"/>
    <property type="project" value="TreeGrafter"/>
</dbReference>
<dbReference type="InterPro" id="IPR027417">
    <property type="entry name" value="P-loop_NTPase"/>
</dbReference>
<sequence>MGTKGPNNTSSNRAVHAGLSSSPYAAQKRDLMELINKLRSTGAAVESSHIVVAGNQSSGKSSVIEAISAVSLPRDRGTCTRVPTEVRLRHELNAPWQCVVKIRQETGLVDPTNTSKAERVFGSILTSPDQVEKRVRQAQWRILHPSATVADDIVLATTDLSMRPFAEHKGQEFSKDVVVLEISGPSVTDLTLVDLPGIIQHSQNAGYVALIEEMVKSYIAKNCLILLVITMKDDYDNQKVVALVREADKTGERTIGVLTKADAPEGSEADIWLETLRNQQDKTRLTHGYFATRQPKQDELNAGISFDQAREKEATFFETAKPWTNLPPDLRRRLGTRCLTAFLSDQLLLAIKKREVHLAKLPTLQAEIKRKAAKTRQDLQALGEPPSDDPPQQMMWMVRVFSQTIFKYTEGEPDYEELLQDINDLYDHFKGNVWSTAPRFGPFTHAELRKTAGGSNGDGQPTDFPSAKRIALGKNKPEETLGPGGVNSVPMSLDEVREIIQNSRTRELPNEIPPKLKAKIIKSYVSAWGQLADDLLNMVAPRLRMSLNSTIDDVFSRHKHGMLKQKVEAIVHEQLRVMTDDARQHIKKIIGLEDRIFTMNTHYLENVGAKILAELRARRYGTAPDQNVIEGENHQTASDGEDGKAKRLREILGQLTSMGYTGLDEASLARLHHSDVYERELKVMAEVRAYWQVAYKRIIDVIPRIIDSELIVRASKLIETALIKDLRIFAEDGQQRCKQYLAESPEVASLREDLERRRTRLESAVDTLNGFYHI</sequence>
<dbReference type="Gene3D" id="3.40.50.300">
    <property type="entry name" value="P-loop containing nucleotide triphosphate hydrolases"/>
    <property type="match status" value="1"/>
</dbReference>
<keyword evidence="7" id="KW-1185">Reference proteome</keyword>
<dbReference type="InterPro" id="IPR045063">
    <property type="entry name" value="Dynamin_N"/>
</dbReference>
<proteinExistence type="predicted"/>
<dbReference type="SMART" id="SM00053">
    <property type="entry name" value="DYNc"/>
    <property type="match status" value="1"/>
</dbReference>
<evidence type="ECO:0000256" key="1">
    <source>
        <dbReference type="ARBA" id="ARBA00022741"/>
    </source>
</evidence>
<dbReference type="Pfam" id="PF02212">
    <property type="entry name" value="GED"/>
    <property type="match status" value="1"/>
</dbReference>
<evidence type="ECO:0000313" key="6">
    <source>
        <dbReference type="EMBL" id="KAK1924195.1"/>
    </source>
</evidence>
<dbReference type="InterPro" id="IPR000375">
    <property type="entry name" value="Dynamin_stalk"/>
</dbReference>
<keyword evidence="1" id="KW-0547">Nucleotide-binding</keyword>
<gene>
    <name evidence="6" type="ORF">DB88DRAFT_526848</name>
</gene>
<dbReference type="PANTHER" id="PTHR11566:SF131">
    <property type="entry name" value="GTPASE, PUTATIVE (AFU_ORTHOLOGUE AFUA_6G07630)-RELATED"/>
    <property type="match status" value="1"/>
</dbReference>
<dbReference type="PROSITE" id="PS51388">
    <property type="entry name" value="GED"/>
    <property type="match status" value="1"/>
</dbReference>
<keyword evidence="6" id="KW-0378">Hydrolase</keyword>
<feature type="region of interest" description="Disordered" evidence="3">
    <location>
        <begin position="1"/>
        <end position="21"/>
    </location>
</feature>
<dbReference type="GO" id="GO:0005525">
    <property type="term" value="F:GTP binding"/>
    <property type="evidence" value="ECO:0007669"/>
    <property type="project" value="InterPro"/>
</dbReference>
<evidence type="ECO:0000259" key="5">
    <source>
        <dbReference type="PROSITE" id="PS51718"/>
    </source>
</evidence>
<dbReference type="Pfam" id="PF00350">
    <property type="entry name" value="Dynamin_N"/>
    <property type="match status" value="1"/>
</dbReference>
<evidence type="ECO:0000259" key="4">
    <source>
        <dbReference type="PROSITE" id="PS51388"/>
    </source>
</evidence>
<dbReference type="InterPro" id="IPR001401">
    <property type="entry name" value="Dynamin_GTPase"/>
</dbReference>
<dbReference type="Pfam" id="PF01031">
    <property type="entry name" value="Dynamin_M"/>
    <property type="match status" value="2"/>
</dbReference>
<dbReference type="InterPro" id="IPR022812">
    <property type="entry name" value="Dynamin"/>
</dbReference>
<dbReference type="GO" id="GO:0005737">
    <property type="term" value="C:cytoplasm"/>
    <property type="evidence" value="ECO:0007669"/>
    <property type="project" value="TreeGrafter"/>
</dbReference>
<dbReference type="SUPFAM" id="SSF52540">
    <property type="entry name" value="P-loop containing nucleoside triphosphate hydrolases"/>
    <property type="match status" value="1"/>
</dbReference>
<feature type="domain" description="GED" evidence="4">
    <location>
        <begin position="680"/>
        <end position="774"/>
    </location>
</feature>
<protein>
    <submittedName>
        <fullName evidence="6">P-loop containing nucleoside triphosphate hydrolase protein</fullName>
    </submittedName>
</protein>
<organism evidence="6 7">
    <name type="scientific">Papiliotrema laurentii</name>
    <name type="common">Cryptococcus laurentii</name>
    <dbReference type="NCBI Taxonomy" id="5418"/>
    <lineage>
        <taxon>Eukaryota</taxon>
        <taxon>Fungi</taxon>
        <taxon>Dikarya</taxon>
        <taxon>Basidiomycota</taxon>
        <taxon>Agaricomycotina</taxon>
        <taxon>Tremellomycetes</taxon>
        <taxon>Tremellales</taxon>
        <taxon>Rhynchogastremaceae</taxon>
        <taxon>Papiliotrema</taxon>
    </lineage>
</organism>
<dbReference type="CDD" id="cd08771">
    <property type="entry name" value="DLP_1"/>
    <property type="match status" value="1"/>
</dbReference>
<dbReference type="GO" id="GO:0031623">
    <property type="term" value="P:receptor internalization"/>
    <property type="evidence" value="ECO:0007669"/>
    <property type="project" value="TreeGrafter"/>
</dbReference>
<comment type="caution">
    <text evidence="6">The sequence shown here is derived from an EMBL/GenBank/DDBJ whole genome shotgun (WGS) entry which is preliminary data.</text>
</comment>
<dbReference type="PRINTS" id="PR00195">
    <property type="entry name" value="DYNAMIN"/>
</dbReference>
<accession>A0AAD9D1C7</accession>
<dbReference type="PANTHER" id="PTHR11566">
    <property type="entry name" value="DYNAMIN"/>
    <property type="match status" value="1"/>
</dbReference>
<evidence type="ECO:0000313" key="7">
    <source>
        <dbReference type="Proteomes" id="UP001182556"/>
    </source>
</evidence>